<dbReference type="RefSeq" id="WP_345081888.1">
    <property type="nucleotide sequence ID" value="NZ_BAABFA010000010.1"/>
</dbReference>
<name>A0ABP8NGY1_9BACT</name>
<organism evidence="2 3">
    <name type="scientific">Nemorincola caseinilytica</name>
    <dbReference type="NCBI Taxonomy" id="2054315"/>
    <lineage>
        <taxon>Bacteria</taxon>
        <taxon>Pseudomonadati</taxon>
        <taxon>Bacteroidota</taxon>
        <taxon>Chitinophagia</taxon>
        <taxon>Chitinophagales</taxon>
        <taxon>Chitinophagaceae</taxon>
        <taxon>Nemorincola</taxon>
    </lineage>
</organism>
<keyword evidence="1" id="KW-1133">Transmembrane helix</keyword>
<evidence type="ECO:0000256" key="1">
    <source>
        <dbReference type="SAM" id="Phobius"/>
    </source>
</evidence>
<evidence type="ECO:0000313" key="3">
    <source>
        <dbReference type="Proteomes" id="UP001500067"/>
    </source>
</evidence>
<feature type="transmembrane region" description="Helical" evidence="1">
    <location>
        <begin position="32"/>
        <end position="51"/>
    </location>
</feature>
<keyword evidence="1" id="KW-0812">Transmembrane</keyword>
<reference evidence="3" key="1">
    <citation type="journal article" date="2019" name="Int. J. Syst. Evol. Microbiol.">
        <title>The Global Catalogue of Microorganisms (GCM) 10K type strain sequencing project: providing services to taxonomists for standard genome sequencing and annotation.</title>
        <authorList>
            <consortium name="The Broad Institute Genomics Platform"/>
            <consortium name="The Broad Institute Genome Sequencing Center for Infectious Disease"/>
            <person name="Wu L."/>
            <person name="Ma J."/>
        </authorList>
    </citation>
    <scope>NUCLEOTIDE SEQUENCE [LARGE SCALE GENOMIC DNA]</scope>
    <source>
        <strain evidence="3">JCM 32105</strain>
    </source>
</reference>
<keyword evidence="3" id="KW-1185">Reference proteome</keyword>
<keyword evidence="1" id="KW-0472">Membrane</keyword>
<dbReference type="EMBL" id="BAABFA010000010">
    <property type="protein sequence ID" value="GAA4465612.1"/>
    <property type="molecule type" value="Genomic_DNA"/>
</dbReference>
<comment type="caution">
    <text evidence="2">The sequence shown here is derived from an EMBL/GenBank/DDBJ whole genome shotgun (WGS) entry which is preliminary data.</text>
</comment>
<sequence length="59" mass="6532">MGELLAVLFIGTLFVASGLILAFTAQDKGRKLGMALLGIGLFVYLVCFLFYPNSERYRI</sequence>
<proteinExistence type="predicted"/>
<evidence type="ECO:0000313" key="2">
    <source>
        <dbReference type="EMBL" id="GAA4465612.1"/>
    </source>
</evidence>
<evidence type="ECO:0008006" key="4">
    <source>
        <dbReference type="Google" id="ProtNLM"/>
    </source>
</evidence>
<gene>
    <name evidence="2" type="ORF">GCM10023093_18120</name>
</gene>
<dbReference type="Proteomes" id="UP001500067">
    <property type="component" value="Unassembled WGS sequence"/>
</dbReference>
<accession>A0ABP8NGY1</accession>
<protein>
    <recommendedName>
        <fullName evidence="4">DUF2759 domain-containing protein</fullName>
    </recommendedName>
</protein>